<feature type="domain" description="Cadherin" evidence="4">
    <location>
        <begin position="3945"/>
        <end position="4046"/>
    </location>
</feature>
<feature type="domain" description="Cadherin" evidence="4">
    <location>
        <begin position="3844"/>
        <end position="3944"/>
    </location>
</feature>
<evidence type="ECO:0000256" key="3">
    <source>
        <dbReference type="PROSITE-ProRule" id="PRU00043"/>
    </source>
</evidence>
<feature type="domain" description="Cadherin" evidence="4">
    <location>
        <begin position="4368"/>
        <end position="4472"/>
    </location>
</feature>
<dbReference type="SUPFAM" id="SSF49313">
    <property type="entry name" value="Cadherin-like"/>
    <property type="match status" value="44"/>
</dbReference>
<dbReference type="PANTHER" id="PTHR24026:SF133">
    <property type="entry name" value="CADHERIN-RELATED FAMILY MEMBER 2"/>
    <property type="match status" value="1"/>
</dbReference>
<dbReference type="Pfam" id="PF00028">
    <property type="entry name" value="Cadherin"/>
    <property type="match status" value="18"/>
</dbReference>
<keyword evidence="1" id="KW-0812">Transmembrane</keyword>
<evidence type="ECO:0000259" key="4">
    <source>
        <dbReference type="PROSITE" id="PS50268"/>
    </source>
</evidence>
<feature type="domain" description="Cadherin" evidence="4">
    <location>
        <begin position="497"/>
        <end position="603"/>
    </location>
</feature>
<dbReference type="GO" id="GO:0016020">
    <property type="term" value="C:membrane"/>
    <property type="evidence" value="ECO:0007669"/>
    <property type="project" value="InterPro"/>
</dbReference>
<keyword evidence="2" id="KW-0472">Membrane</keyword>
<protein>
    <submittedName>
        <fullName evidence="5">Protocadherin Fat 4</fullName>
    </submittedName>
</protein>
<feature type="domain" description="Cadherin" evidence="4">
    <location>
        <begin position="4171"/>
        <end position="4259"/>
    </location>
</feature>
<feature type="domain" description="Cadherin" evidence="4">
    <location>
        <begin position="3735"/>
        <end position="3841"/>
    </location>
</feature>
<feature type="domain" description="Cadherin" evidence="4">
    <location>
        <begin position="388"/>
        <end position="496"/>
    </location>
</feature>
<dbReference type="InterPro" id="IPR002126">
    <property type="entry name" value="Cadherin-like_dom"/>
</dbReference>
<evidence type="ECO:0000256" key="2">
    <source>
        <dbReference type="ARBA" id="ARBA00022989"/>
    </source>
</evidence>
<feature type="domain" description="Cadherin" evidence="4">
    <location>
        <begin position="5199"/>
        <end position="5306"/>
    </location>
</feature>
<feature type="domain" description="Cadherin" evidence="4">
    <location>
        <begin position="4886"/>
        <end position="4989"/>
    </location>
</feature>
<dbReference type="PANTHER" id="PTHR24026">
    <property type="entry name" value="FAT ATYPICAL CADHERIN-RELATED"/>
    <property type="match status" value="1"/>
</dbReference>
<feature type="domain" description="Cadherin" evidence="4">
    <location>
        <begin position="1897"/>
        <end position="2007"/>
    </location>
</feature>
<feature type="domain" description="Cadherin" evidence="4">
    <location>
        <begin position="5307"/>
        <end position="5414"/>
    </location>
</feature>
<gene>
    <name evidence="5" type="ORF">ElyMa_006982500</name>
</gene>
<feature type="domain" description="Cadherin" evidence="4">
    <location>
        <begin position="2003"/>
        <end position="2103"/>
    </location>
</feature>
<feature type="domain" description="Cadherin" evidence="4">
    <location>
        <begin position="2104"/>
        <end position="2205"/>
    </location>
</feature>
<feature type="domain" description="Cadherin" evidence="4">
    <location>
        <begin position="2601"/>
        <end position="2702"/>
    </location>
</feature>
<dbReference type="GO" id="GO:0005509">
    <property type="term" value="F:calcium ion binding"/>
    <property type="evidence" value="ECO:0007669"/>
    <property type="project" value="UniProtKB-UniRule"/>
</dbReference>
<dbReference type="PRINTS" id="PR00205">
    <property type="entry name" value="CADHERIN"/>
</dbReference>
<dbReference type="GO" id="GO:0007156">
    <property type="term" value="P:homophilic cell adhesion via plasma membrane adhesion molecules"/>
    <property type="evidence" value="ECO:0007669"/>
    <property type="project" value="InterPro"/>
</dbReference>
<dbReference type="SMART" id="SM00112">
    <property type="entry name" value="CA"/>
    <property type="match status" value="42"/>
</dbReference>
<feature type="domain" description="Cadherin" evidence="4">
    <location>
        <begin position="1678"/>
        <end position="1790"/>
    </location>
</feature>
<dbReference type="Gene3D" id="2.60.40.60">
    <property type="entry name" value="Cadherins"/>
    <property type="match status" value="45"/>
</dbReference>
<feature type="domain" description="Cadherin" evidence="4">
    <location>
        <begin position="1485"/>
        <end position="1571"/>
    </location>
</feature>
<feature type="domain" description="Cadherin" evidence="4">
    <location>
        <begin position="5089"/>
        <end position="5198"/>
    </location>
</feature>
<keyword evidence="3" id="KW-0106">Calcium</keyword>
<feature type="domain" description="Cadherin" evidence="4">
    <location>
        <begin position="3559"/>
        <end position="3627"/>
    </location>
</feature>
<dbReference type="PROSITE" id="PS50268">
    <property type="entry name" value="CADHERIN_2"/>
    <property type="match status" value="47"/>
</dbReference>
<reference evidence="5 6" key="1">
    <citation type="journal article" date="2021" name="Elife">
        <title>Chloroplast acquisition without the gene transfer in kleptoplastic sea slugs, Plakobranchus ocellatus.</title>
        <authorList>
            <person name="Maeda T."/>
            <person name="Takahashi S."/>
            <person name="Yoshida T."/>
            <person name="Shimamura S."/>
            <person name="Takaki Y."/>
            <person name="Nagai Y."/>
            <person name="Toyoda A."/>
            <person name="Suzuki Y."/>
            <person name="Arimoto A."/>
            <person name="Ishii H."/>
            <person name="Satoh N."/>
            <person name="Nishiyama T."/>
            <person name="Hasebe M."/>
            <person name="Maruyama T."/>
            <person name="Minagawa J."/>
            <person name="Obokata J."/>
            <person name="Shigenobu S."/>
        </authorList>
    </citation>
    <scope>NUCLEOTIDE SEQUENCE [LARGE SCALE GENOMIC DNA]</scope>
</reference>
<feature type="domain" description="Cadherin" evidence="4">
    <location>
        <begin position="606"/>
        <end position="713"/>
    </location>
</feature>
<feature type="domain" description="Cadherin" evidence="4">
    <location>
        <begin position="1387"/>
        <end position="1489"/>
    </location>
</feature>
<feature type="domain" description="Cadherin" evidence="4">
    <location>
        <begin position="2206"/>
        <end position="2322"/>
    </location>
</feature>
<feature type="domain" description="Cadherin" evidence="4">
    <location>
        <begin position="2821"/>
        <end position="2918"/>
    </location>
</feature>
<feature type="domain" description="Cadherin" evidence="4">
    <location>
        <begin position="284"/>
        <end position="387"/>
    </location>
</feature>
<feature type="domain" description="Cadherin" evidence="4">
    <location>
        <begin position="4048"/>
        <end position="4152"/>
    </location>
</feature>
<proteinExistence type="predicted"/>
<feature type="domain" description="Cadherin" evidence="4">
    <location>
        <begin position="4260"/>
        <end position="4373"/>
    </location>
</feature>
<feature type="domain" description="Cadherin" evidence="4">
    <location>
        <begin position="939"/>
        <end position="1033"/>
    </location>
</feature>
<feature type="domain" description="Cadherin" evidence="4">
    <location>
        <begin position="3124"/>
        <end position="3233"/>
    </location>
</feature>
<evidence type="ECO:0000313" key="5">
    <source>
        <dbReference type="EMBL" id="GFS23625.1"/>
    </source>
</evidence>
<feature type="domain" description="Cadherin" evidence="4">
    <location>
        <begin position="77"/>
        <end position="179"/>
    </location>
</feature>
<dbReference type="EMBL" id="BMAT01013948">
    <property type="protein sequence ID" value="GFS23625.1"/>
    <property type="molecule type" value="Genomic_DNA"/>
</dbReference>
<feature type="domain" description="Cadherin" evidence="4">
    <location>
        <begin position="2705"/>
        <end position="2810"/>
    </location>
</feature>
<feature type="domain" description="Cadherin" evidence="4">
    <location>
        <begin position="3444"/>
        <end position="3547"/>
    </location>
</feature>
<evidence type="ECO:0000256" key="1">
    <source>
        <dbReference type="ARBA" id="ARBA00022692"/>
    </source>
</evidence>
<feature type="domain" description="Cadherin" evidence="4">
    <location>
        <begin position="4677"/>
        <end position="4785"/>
    </location>
</feature>
<feature type="domain" description="Cadherin" evidence="4">
    <location>
        <begin position="3628"/>
        <end position="3739"/>
    </location>
</feature>
<accession>A0AAV4JMM7</accession>
<sequence length="5483" mass="601224">APMNQIRYSLVDQGNVPTYFSIDPSTAAITLKKDLPPSGISGFQVQVLAQDGGFPAQRAICNVQVSVTTDSGTLGFVLPDYPGNINENAAINDNVVLATASPRDSVTYSVVGIDTGPTYFDINPSTGQIFVKKNLRDDPSKRTQYILRLKAVRQFQVTTQEAFATATITVNRNLNAPELRPNNLYEETINEDAFIGNEVIQIDAIDKDNDTLRYTVQNPTSGSDFFAVSATTGQITVAKPLTSVPQNPVQFNVIVSDQAIVNPKSTIAIIRISIVPDARPQFVNPNSYSTSISFNQPASASIFKVSATDSDLKGAIVYEANCGTLSAPGYFDVDRVSGDISITNSVALDLAFTYELCLIAYDSQRPNAQATATMTINVNRNPNAPEFNPTSYQNDTTEIADYGTVMFTLTATDRDAQAIEYRITASSPTLCGNYFNLHPDTGVLSTAGDLVDLLPKSITQCNFQFAASDRGNPSRPAVNTASGLVSIGRNNFSPAFPRDDYTINIPETTSINTIVFNANATDGDFGEVNFGDVDYVAIGDSPALNFFQVNAVDGTIRVINNLVSNNIASYQVRVVARDMGRPRLSGTTLVTINIDRNFADPVILPDQSIASTDVFEDDPIVNPIFEFNYRDTDRAGPQRDVTWNIQFPTASDSRFFNIDQQGDVFISVPLYFDESDKTIYTFTVTATNTDGSGKSDSVNCQVNVKRNTNTPTFTQGIYTVTPDLSYEAGRGTVVTNALVVTDNDNEARYKVQRISIVQDLLYSNLFDINSVSGQIVLAQSLQGRRENEYKIRVQAQDGGTPPLIGYTTVQIPVNLNQRRPRFITGNQTITLLETQAGGEIGTVQAVDEDSLEPYNKLEYTQTTRTTFYSTDSDGKIYLIRSLTEPGSEDSFVLQIRVCDLAPSSLCADSDAYVTINVIRNNHSPYFLPSPNYPYRSNRDTISPGQIVITARAADDDPGNTPFGQFTFALIGDDGDQNRFDINPSSGEITVSNRASQGESSPFQLRIQVCDGGGLCNVTVALISVTSNQFAPILGLPEYSDVVWETQEYGVAIITVVASDSDAGSPNNVIEYELQAGPTNDVSLSCFGINRDNGQIFAKVSLLNAPCDTLQIFRFNVQAKDKGDPVRSSQAAPVTITVIRNTAAPEWEQSLYTINMDKNQSLNTQVGSGRATDGDPVNTPFGTLKYTVKGASSPLTFDVEQVDNNNVNIMLRRSLEGSFLTNYKLYVLVEDGGVPSLSQLTVFDINVNRNLNRPFFRQTVYTFDVFEHDPVGTGVGTQLLGDDLDTQAPWNVYAFRLRTASQFFTLDTSGQLYISRTLVGSGTGTASRTFPLQAQIYDGGDPSLIGLQEATITVRVFYNLNCPSFGSNLPATVNILQTDNGVIFTAVATDADTEPFYNKVTYELAGVNPNVTRFFNFDRNNGQVSVLPTMARDQATSYAMVINAWDGYCTTRTQGKLTINVERNLFAPQWRQDTQSITLLETQQMGAPIYDLRLQALDQDLNSVLRYSFAAGSSGTNMFFLGSEARVYLRQSFLGRNDDPYSMQFILTDDGGLTSGVFTLNVNVIRNQPPTISIDPTVYNIRGDASINDVIGTCQGFDPDTQVPFSRFGYYLTGIGDAMDFFAVNEQNCQIRIANDLSGDSATSYRLELQVRDEGTPPLTNSITIVVNVERNLFSPVFQPDVYSEVIVETIPQGEIFATVTARDADALAPYNTVRYSIVNPGSQDVLTYFDINPITGGIFCKVWQVNYPDNLPNNPFTFEVQATDMGPVPKTSVVNARVSVDVIRNTAPFFLNTASYLVSIPETQPEGSSVYAVTFSDNDRTSPFNALTLDVRGDGNAATFFNIDNNGVIRLKNAVDLPGSTETSFKVRVQVEDGGIPPLSAEAIVTINVLRNFNTPELPSESVSIPYNSFRGRLVTTLKGSDRDGTGPEGTISYSVLGGDSAGGITYFYLNPSSGALTLTDNTDLKNIDSFIIRVRATDAGTPPRFADATVTVTILKETSNLTIPDYNLQVDENRSAQFPITSLVATPSDGVRYITIGFEPATNFFAVDSSSGQLSVKTSLLGEDLTRYTLVVRAVRDSGLTSQTAESTVTINVERNQNGPVFNASRYEKTIQDTTDIGSLILTVFAEDQDGDAIEYAVVPNSGDSSPFFLHPRSGELSLMTSMLGITSATYTFRVSATDNRRPVKSQEATVVVFVVGDRFPPSFSQPVYPADFDESSVLNDGISVLASDQDLRGVLKFEITGISTGPAYFGLGTVTPLQGNQASARVVLTDVANLRADDLLSYTLRVIAYDSRYPNNQATATVTVRMARNPSDPDFTAPSYFTTVKETIPEGTIIFSNINATDADGDPLRFSITGNTQAQEYYVIHPDTAVIRLKKSLKLGSQNSDTIQLLVTDQRNPVRTASRIARVEITRAGIRPQFTNLDGQEFVNINTAAPSNNIYTIRAQDGDLKGDLVYTWVSGYSDFFELVNVGSGASAVGEINLIRPLSNDTLRLESYELKFRVHDSEFPDSFDEKTLTVTTDRNPTIPRCPRPTITRQIDVNTKLNEVLDTIQATDGDGFTVLANDQGYPRAKECPVVVRFTVDTDDAPYFRPLNYTWTGLRENAFDLQSTFEVNGFDDDIQGNLQYKIVGQYSEPYYFGVRRSVPSSPTSSGTIFLQNDLLPDNEDIYYINVVVYDDARPQLSATTTVTASVLRNPSGPSYLRFPANYAATFHEQEPVGYNPVNVTAVDSDGDTVTYSFITVGVDLKPLEYFDIQPLTGEIAVKKSLTEDPNRQSYVLRVQAVDDREPRKSAQASVTLTVLRNQNSPVFVNTPYELINPSLSENTVPGPTVLYSTIEAVDTDNRLPLVYEVIANTSGAYFFNVDRNTGDLTLRNSLLFGASQLYTLYVRAYDPAYPQDYAEEDVVISVARNEYSPSFLLPSYSVRINETEPVGTNILTIQATDQNAGDIVTFSATGFQDTLELFELFSSGKIIVKKSLLELPKSVYQMVVVARDDGTPQKSTQTTVTINIIQYPGDPQILTRPCQQTFSENLPLGPIGTRISVQDNPAGVLVYEETGQYPAPSFFEIDNQGVISLTRNVRNSTFKGNAFSYSVRVSDSLRPNRASEVTCTFTIIRNRNLPTWDIDDFSTRIKDSHPVLGDVVAVTASDIDPLDRIEYSLESETLQRNLVSGPSDYFFINEDTGMIRLSQSVKGSGIQSFTLTVKACDNGYPEHCITKTGVITVDYTGAVPVFRPPSYSEQIEETAKPGDFVLRVTATDADMLPTSYLVYEFADPPPAYFLLDERTGNLTVARSVLYDISASYGFRVIAYDVSDPDRKATAEVTVLVNRNPAGPVCQRNPDNIILLEYQPVPSIIGRVDAQDQNRDVLEYTLVSVTPPPSNVINPDYYVDFRTGDIWLFNSWEGTNTTDIQLNVRVADKRNFNVKSDDCIVNIKVILDSPPYFNQNNPDRSISEYRGLGEVTNVVADDNDIKGVIIYNLVGVYPADAFFNVNPVTGSVTLIKSLTQDGLGLGSYTLTIEAYDNARPKRIARRNVVITVARNANGPEFLPTATYSEREPVTFNITSSTGNGLDVFFMDGDTIRTKADLRQAADFYQLTIQASDPRGSTNNATASIGIDRVVADRPPQFSRPTYTANINRYEAVNNVVISSFATDPDIPNQQSRIKYEMNSITGYSYFSMNRDTGAISLDQALTQNVNEAAFYTYELTAFDEQNPDSKATADAVIFVDFNPNTPVPLQPSYSASISEYFDLGRSVLTVNATDADGDVVRYSMDQITNDGRIATEYFSVDPDDGTVFAIKALTSAPQDRIQFRVIAYDNRTPVKSSSVPVAINILRDRFTPSCFQRVSQNVNENTVVNATSALFRFQASDADNTGLPFVFMATGNRPSRAYFRVTSDGSVFVNFPLTTSTLNTFELEASVYQEGLPQKVGTCFATLSILRNSNAPDFTADFVREEVWEYRPIGFEVANVEATDADGDQVRYFISGDPIDLEYFTVDDLTGRLTLRKPLSENQVINSYSFNIIGTDDRTPPQSGSIPVTVNVRRDVPPQFINPTPRSIVVDEADTRGTVLSPAATATDSDIIGQIRYGSTGQNNAKAFFEIDEFTGAIRIIRDLSEDITESYQLVIYAYDSRLPQVRSQPWTIFITVTRNQFPPNFVGDPYFFSIDIDKDGNNLGYVIGRVNATDLDGDIPYYTIRATDNSGSYIFLDRNSGILYLISSLSSLPTSQQEFLFSVVASDRFVNPKTDIAQVNVSLRRDQFPPEFNPTVYSATIQESRPVNDVIVLRPAMSATDGDLQGAINYEVTGTYPANNFFDVGLTDGSLRIIKDLKEDTTARENYVLTVVAFDNALPSAKATATVSISVLRNINVPAFSPNPVFASVDETHPIQNLVTNISATDRDGDTVEYRLLRDRNSNGDGLSFFYVETSTGEMYIKRSLTQARSNNYNLVVRATDSGNPPKSADVDVFVTIRRINPPGFLQRRYTTSVPENLPVSSSVYDQMIATKPGATVRYEATGEGLAPYFFAINESTGLVTVKNSLRNFREMSYSLTVKAYDVLFPDFPATARLDISVSRNDNEPAFNQSLYEASVAVDTQVFTNLVTVNAEDARDGDIITYSQQGPQQCLDSFRLLPTTGQFLLVVDPSTIPEGIIDCRVRATDNGYPLPRTADATVRVTVTTQNAPIMTQPDPVRVPETRLPGQVATLSASKVGGTVGDLRYEAVGVYPALSFFNVDPTTGVVSLTGDLLKDPSKMTQYTLRVCAFDTAFPNLRTCRDLIINVDRNANGPTFSPPFRFSLPVNTNPDQWARIIQVSDPDSTDLKCSLIGDAKAQAFFAVDSDKCVLSLIQPLTDDPANTTLYRLTIEATDNGTPQARTETATYEVSVNRDIFPPEILNLPDEQSIPENTPAGGSVFRVQTRDRDQSGQIVCESVANYPASIYFRVDPRTCEVFVENSVKSDDSSVYTIPIQVYDSAWPENRRTGVLTIRPSRNENGPSIFGSTTANINDLFPPGDVVLTLSAQDNDGDTLTFSKVDPSDPQGTPFIVDGSSGRIILVEPLRGGRSQYTFDVQVSDNRNPPKTATTTVTVNVAPSASIRWNNPPFGTNININQQVNSVFNAGVSASKAGSTAGIKYRVSGSAPSTAVNFFNINENTGTFTLTNSLVNSQNMAQLSSVVLFIEAYDENAPSDIIASWVTVTFNRNLNAPQFTLKTYPGSVADYDAPGTSVTTVSATDGDALPPESNVLYSLSSDSRSASDWFTVNSYTGQVSVARRLSEDASRPNSYQLLVVASDPSLSPLSATATVNINVERNQAPRFLERSYSSPAPDSLDIFSTILVASATDGNPSNSQNGILDFFIDDATAQSIFFINNQGAISPRRQLDRLSQTLYEFPIRVADRGIPSLSATSSVTISIRESQGLVFRPDEVRYQKPENNPVPELLENTQATDGAAGNQIFYELQSDGFGNLAYSIVNNTGEIFQIRPFTDDPARSLRYV</sequence>
<feature type="domain" description="Cadherin" evidence="4">
    <location>
        <begin position="1792"/>
        <end position="1898"/>
    </location>
</feature>
<feature type="domain" description="Cadherin" evidence="4">
    <location>
        <begin position="1147"/>
        <end position="1255"/>
    </location>
</feature>
<feature type="domain" description="Cadherin" evidence="4">
    <location>
        <begin position="1034"/>
        <end position="1146"/>
    </location>
</feature>
<feature type="non-terminal residue" evidence="5">
    <location>
        <position position="1"/>
    </location>
</feature>
<feature type="domain" description="Cadherin" evidence="4">
    <location>
        <begin position="4781"/>
        <end position="4885"/>
    </location>
</feature>
<feature type="domain" description="Cadherin" evidence="4">
    <location>
        <begin position="4473"/>
        <end position="4574"/>
    </location>
</feature>
<feature type="domain" description="Cadherin" evidence="4">
    <location>
        <begin position="1572"/>
        <end position="1677"/>
    </location>
</feature>
<evidence type="ECO:0000313" key="6">
    <source>
        <dbReference type="Proteomes" id="UP000762676"/>
    </source>
</evidence>
<feature type="domain" description="Cadherin" evidence="4">
    <location>
        <begin position="5"/>
        <end position="81"/>
    </location>
</feature>
<dbReference type="CDD" id="cd11304">
    <property type="entry name" value="Cadherin_repeat"/>
    <property type="match status" value="41"/>
</dbReference>
<feature type="domain" description="Cadherin" evidence="4">
    <location>
        <begin position="2318"/>
        <end position="2420"/>
    </location>
</feature>
<feature type="domain" description="Cadherin" evidence="4">
    <location>
        <begin position="1256"/>
        <end position="1364"/>
    </location>
</feature>
<feature type="non-terminal residue" evidence="5">
    <location>
        <position position="5483"/>
    </location>
</feature>
<organism evidence="5 6">
    <name type="scientific">Elysia marginata</name>
    <dbReference type="NCBI Taxonomy" id="1093978"/>
    <lineage>
        <taxon>Eukaryota</taxon>
        <taxon>Metazoa</taxon>
        <taxon>Spiralia</taxon>
        <taxon>Lophotrochozoa</taxon>
        <taxon>Mollusca</taxon>
        <taxon>Gastropoda</taxon>
        <taxon>Heterobranchia</taxon>
        <taxon>Euthyneura</taxon>
        <taxon>Panpulmonata</taxon>
        <taxon>Sacoglossa</taxon>
        <taxon>Placobranchoidea</taxon>
        <taxon>Plakobranchidae</taxon>
        <taxon>Elysia</taxon>
    </lineage>
</organism>
<comment type="caution">
    <text evidence="5">The sequence shown here is derived from an EMBL/GenBank/DDBJ whole genome shotgun (WGS) entry which is preliminary data.</text>
</comment>
<feature type="domain" description="Cadherin" evidence="4">
    <location>
        <begin position="2919"/>
        <end position="3020"/>
    </location>
</feature>
<feature type="domain" description="Cadherin" evidence="4">
    <location>
        <begin position="731"/>
        <end position="822"/>
    </location>
</feature>
<dbReference type="Proteomes" id="UP000762676">
    <property type="component" value="Unassembled WGS sequence"/>
</dbReference>
<feature type="domain" description="Cadherin" evidence="4">
    <location>
        <begin position="823"/>
        <end position="926"/>
    </location>
</feature>
<feature type="domain" description="Cadherin" evidence="4">
    <location>
        <begin position="4988"/>
        <end position="5093"/>
    </location>
</feature>
<feature type="domain" description="Cadherin" evidence="4">
    <location>
        <begin position="3234"/>
        <end position="3342"/>
    </location>
</feature>
<keyword evidence="6" id="KW-1185">Reference proteome</keyword>
<keyword evidence="2" id="KW-1133">Transmembrane helix</keyword>
<dbReference type="InterPro" id="IPR015919">
    <property type="entry name" value="Cadherin-like_sf"/>
</dbReference>
<feature type="domain" description="Cadherin" evidence="4">
    <location>
        <begin position="181"/>
        <end position="282"/>
    </location>
</feature>
<name>A0AAV4JMM7_9GAST</name>